<name>A0ABV4TSK3_9GAMM</name>
<evidence type="ECO:0000313" key="2">
    <source>
        <dbReference type="EMBL" id="MFA9460218.1"/>
    </source>
</evidence>
<dbReference type="PANTHER" id="PTHR43513">
    <property type="entry name" value="DIHYDROOROTATE DEHYDROGENASE B (NAD(+)), ELECTRON TRANSFER SUBUNIT"/>
    <property type="match status" value="1"/>
</dbReference>
<dbReference type="SUPFAM" id="SSF63380">
    <property type="entry name" value="Riboflavin synthase domain-like"/>
    <property type="match status" value="1"/>
</dbReference>
<evidence type="ECO:0000259" key="1">
    <source>
        <dbReference type="PROSITE" id="PS51384"/>
    </source>
</evidence>
<dbReference type="Proteomes" id="UP001575181">
    <property type="component" value="Unassembled WGS sequence"/>
</dbReference>
<dbReference type="InterPro" id="IPR017938">
    <property type="entry name" value="Riboflavin_synthase-like_b-brl"/>
</dbReference>
<keyword evidence="3" id="KW-1185">Reference proteome</keyword>
<dbReference type="PIRSF" id="PIRSF006816">
    <property type="entry name" value="Cyc3_hyd_g"/>
    <property type="match status" value="1"/>
</dbReference>
<accession>A0ABV4TSK3</accession>
<dbReference type="InterPro" id="IPR019480">
    <property type="entry name" value="Dihydroorotate_DH_Fe-S-bd"/>
</dbReference>
<dbReference type="InterPro" id="IPR050353">
    <property type="entry name" value="PyrK_electron_transfer"/>
</dbReference>
<sequence length="279" mass="30877">MRKGGAWLPEEAEVVERVAEGADITTLRLRLTDPGARRAYRFQPGQFNMLGVFGVGEVAISVSSDPDEPELIGHTIRRVGRVTTPLVRLAEGDRLGLRGPFGRGWPMERAEGRDVLVVTGGLGCAPVVSVIEYIMARRARFGHLTVLQGVKHGADLLWRPRYEHWERQPDTEVGLAADVAGANWPGHVGLVTELFDRVTLRPQGTTVMMCGPEPMMRAAAHDLERRGFDADDLWLSLERNHHCGNGRCGHCQIGPYFVCHDGPVFSYGEIRDLLEIRGL</sequence>
<dbReference type="Pfam" id="PF10418">
    <property type="entry name" value="DHODB_Fe-S_bind"/>
    <property type="match status" value="1"/>
</dbReference>
<dbReference type="InterPro" id="IPR017927">
    <property type="entry name" value="FAD-bd_FR_type"/>
</dbReference>
<reference evidence="2 3" key="1">
    <citation type="submission" date="2024-08" db="EMBL/GenBank/DDBJ databases">
        <title>Whole-genome sequencing of halo(alkali)philic microorganisms from hypersaline lakes.</title>
        <authorList>
            <person name="Sorokin D.Y."/>
            <person name="Merkel A.Y."/>
            <person name="Messina E."/>
            <person name="Yakimov M."/>
        </authorList>
    </citation>
    <scope>NUCLEOTIDE SEQUENCE [LARGE SCALE GENOMIC DNA]</scope>
    <source>
        <strain evidence="2 3">Cl-TMA</strain>
    </source>
</reference>
<dbReference type="PRINTS" id="PR00406">
    <property type="entry name" value="CYTB5RDTASE"/>
</dbReference>
<dbReference type="Gene3D" id="2.40.30.10">
    <property type="entry name" value="Translation factors"/>
    <property type="match status" value="1"/>
</dbReference>
<comment type="caution">
    <text evidence="2">The sequence shown here is derived from an EMBL/GenBank/DDBJ whole genome shotgun (WGS) entry which is preliminary data.</text>
</comment>
<protein>
    <submittedName>
        <fullName evidence="2">FAD/NAD(P)-binding protein</fullName>
    </submittedName>
</protein>
<dbReference type="PROSITE" id="PS51384">
    <property type="entry name" value="FAD_FR"/>
    <property type="match status" value="1"/>
</dbReference>
<dbReference type="InterPro" id="IPR001433">
    <property type="entry name" value="OxRdtase_FAD/NAD-bd"/>
</dbReference>
<feature type="domain" description="FAD-binding FR-type" evidence="1">
    <location>
        <begin position="7"/>
        <end position="107"/>
    </location>
</feature>
<dbReference type="PANTHER" id="PTHR43513:SF1">
    <property type="entry name" value="ANAEROBIC SULFITE REDUCTASE SUBUNIT B"/>
    <property type="match status" value="1"/>
</dbReference>
<dbReference type="EMBL" id="JBGUAW010000003">
    <property type="protein sequence ID" value="MFA9460218.1"/>
    <property type="molecule type" value="Genomic_DNA"/>
</dbReference>
<dbReference type="InterPro" id="IPR012165">
    <property type="entry name" value="Cyt_c3_hydrogenase_gsu"/>
</dbReference>
<dbReference type="RefSeq" id="WP_373655002.1">
    <property type="nucleotide sequence ID" value="NZ_JBGUAW010000003.1"/>
</dbReference>
<dbReference type="Gene3D" id="3.40.50.80">
    <property type="entry name" value="Nucleotide-binding domain of ferredoxin-NADP reductase (FNR) module"/>
    <property type="match status" value="1"/>
</dbReference>
<dbReference type="SUPFAM" id="SSF52343">
    <property type="entry name" value="Ferredoxin reductase-like, C-terminal NADP-linked domain"/>
    <property type="match status" value="1"/>
</dbReference>
<dbReference type="InterPro" id="IPR039261">
    <property type="entry name" value="FNR_nucleotide-bd"/>
</dbReference>
<proteinExistence type="predicted"/>
<dbReference type="CDD" id="cd06221">
    <property type="entry name" value="sulfite_reductase_like"/>
    <property type="match status" value="1"/>
</dbReference>
<organism evidence="2 3">
    <name type="scientific">Thiohalorhabdus methylotrophus</name>
    <dbReference type="NCBI Taxonomy" id="3242694"/>
    <lineage>
        <taxon>Bacteria</taxon>
        <taxon>Pseudomonadati</taxon>
        <taxon>Pseudomonadota</taxon>
        <taxon>Gammaproteobacteria</taxon>
        <taxon>Thiohalorhabdales</taxon>
        <taxon>Thiohalorhabdaceae</taxon>
        <taxon>Thiohalorhabdus</taxon>
    </lineage>
</organism>
<evidence type="ECO:0000313" key="3">
    <source>
        <dbReference type="Proteomes" id="UP001575181"/>
    </source>
</evidence>
<gene>
    <name evidence="2" type="ORF">ACERLL_05200</name>
</gene>
<dbReference type="Pfam" id="PF00175">
    <property type="entry name" value="NAD_binding_1"/>
    <property type="match status" value="1"/>
</dbReference>